<keyword evidence="2" id="KW-1185">Reference proteome</keyword>
<gene>
    <name evidence="1" type="ORF">Bhyg_01008</name>
</gene>
<accession>A0A9Q0NAK9</accession>
<dbReference type="Proteomes" id="UP001151699">
    <property type="component" value="Chromosome A"/>
</dbReference>
<reference evidence="1" key="1">
    <citation type="submission" date="2022-07" db="EMBL/GenBank/DDBJ databases">
        <authorList>
            <person name="Trinca V."/>
            <person name="Uliana J.V.C."/>
            <person name="Torres T.T."/>
            <person name="Ward R.J."/>
            <person name="Monesi N."/>
        </authorList>
    </citation>
    <scope>NUCLEOTIDE SEQUENCE</scope>
    <source>
        <strain evidence="1">HSMRA1968</strain>
        <tissue evidence="1">Whole embryos</tissue>
    </source>
</reference>
<dbReference type="EMBL" id="WJQU01000001">
    <property type="protein sequence ID" value="KAJ6645799.1"/>
    <property type="molecule type" value="Genomic_DNA"/>
</dbReference>
<evidence type="ECO:0008006" key="3">
    <source>
        <dbReference type="Google" id="ProtNLM"/>
    </source>
</evidence>
<protein>
    <recommendedName>
        <fullName evidence="3">Stanniocalcin</fullName>
    </recommendedName>
</protein>
<evidence type="ECO:0000313" key="2">
    <source>
        <dbReference type="Proteomes" id="UP001151699"/>
    </source>
</evidence>
<comment type="caution">
    <text evidence="1">The sequence shown here is derived from an EMBL/GenBank/DDBJ whole genome shotgun (WGS) entry which is preliminary data.</text>
</comment>
<evidence type="ECO:0000313" key="1">
    <source>
        <dbReference type="EMBL" id="KAJ6645799.1"/>
    </source>
</evidence>
<sequence>MWLHYNWLELREMKTWKVAAAIINVSALLMLCECAGTTTMVRGNFGATNKCVSDVHSCSFYLTCVDANIPCGGKGYARYDAFFTCLIFQKYVSKLTKAGQNWASVTDQCLREVLVSVAEKKYGRISCTALKRFAFATFQPCFNLLHPVCNLPRNDLKLIKNFIVPQLTAKLQKVISSILNKCRKF</sequence>
<organism evidence="1 2">
    <name type="scientific">Pseudolycoriella hygida</name>
    <dbReference type="NCBI Taxonomy" id="35572"/>
    <lineage>
        <taxon>Eukaryota</taxon>
        <taxon>Metazoa</taxon>
        <taxon>Ecdysozoa</taxon>
        <taxon>Arthropoda</taxon>
        <taxon>Hexapoda</taxon>
        <taxon>Insecta</taxon>
        <taxon>Pterygota</taxon>
        <taxon>Neoptera</taxon>
        <taxon>Endopterygota</taxon>
        <taxon>Diptera</taxon>
        <taxon>Nematocera</taxon>
        <taxon>Sciaroidea</taxon>
        <taxon>Sciaridae</taxon>
        <taxon>Pseudolycoriella</taxon>
    </lineage>
</organism>
<dbReference type="AlphaFoldDB" id="A0A9Q0NAK9"/>
<name>A0A9Q0NAK9_9DIPT</name>
<proteinExistence type="predicted"/>